<organism evidence="3 4">
    <name type="scientific">Floridaenema fluviatile BLCC-F154</name>
    <dbReference type="NCBI Taxonomy" id="3153640"/>
    <lineage>
        <taxon>Bacteria</taxon>
        <taxon>Bacillati</taxon>
        <taxon>Cyanobacteriota</taxon>
        <taxon>Cyanophyceae</taxon>
        <taxon>Oscillatoriophycideae</taxon>
        <taxon>Aerosakkonematales</taxon>
        <taxon>Aerosakkonemataceae</taxon>
        <taxon>Floridanema</taxon>
        <taxon>Floridanema fluviatile</taxon>
    </lineage>
</organism>
<dbReference type="InterPro" id="IPR010985">
    <property type="entry name" value="Ribbon_hlx_hlx"/>
</dbReference>
<evidence type="ECO:0000313" key="4">
    <source>
        <dbReference type="Proteomes" id="UP001576776"/>
    </source>
</evidence>
<accession>A0ABV4Y890</accession>
<comment type="similarity">
    <text evidence="2">Belongs to the TacA antitoxin family.</text>
</comment>
<dbReference type="Pfam" id="PF08681">
    <property type="entry name" value="TacA1"/>
    <property type="match status" value="1"/>
</dbReference>
<sequence>MSTPIQNNQRSTIEITLTQEQKETLEKAAAISSQTLSEYLLAAALQLAEETPLQPEAIALSEKDWEIFTSALENPPEPNEALKAAIKKHQEKYGKW</sequence>
<keyword evidence="1" id="KW-1277">Toxin-antitoxin system</keyword>
<keyword evidence="4" id="KW-1185">Reference proteome</keyword>
<dbReference type="SUPFAM" id="SSF47598">
    <property type="entry name" value="Ribbon-helix-helix"/>
    <property type="match status" value="1"/>
</dbReference>
<dbReference type="InterPro" id="IPR014795">
    <property type="entry name" value="TacA_1-like"/>
</dbReference>
<name>A0ABV4Y890_9CYAN</name>
<dbReference type="PANTHER" id="PTHR35401:SF2">
    <property type="entry name" value="ABC-TYPE TRANSPORT SYSTEM"/>
    <property type="match status" value="1"/>
</dbReference>
<protein>
    <submittedName>
        <fullName evidence="3">DUF1778 domain-containing protein</fullName>
    </submittedName>
</protein>
<proteinExistence type="inferred from homology"/>
<evidence type="ECO:0000256" key="1">
    <source>
        <dbReference type="ARBA" id="ARBA00022649"/>
    </source>
</evidence>
<gene>
    <name evidence="3" type="ORF">ACE1B6_02585</name>
</gene>
<reference evidence="3 4" key="1">
    <citation type="submission" date="2024-09" db="EMBL/GenBank/DDBJ databases">
        <title>Floridaenema gen nov. (Aerosakkonemataceae, Aerosakkonematales ord. nov., Cyanobacteria) from benthic tropical and subtropical fresh waters, with the description of four new species.</title>
        <authorList>
            <person name="Moretto J.A."/>
            <person name="Berthold D.E."/>
            <person name="Lefler F.W."/>
            <person name="Huang I.-S."/>
            <person name="Laughinghouse H. IV."/>
        </authorList>
    </citation>
    <scope>NUCLEOTIDE SEQUENCE [LARGE SCALE GENOMIC DNA]</scope>
    <source>
        <strain evidence="3 4">BLCC-F154</strain>
    </source>
</reference>
<evidence type="ECO:0000313" key="3">
    <source>
        <dbReference type="EMBL" id="MFB2934140.1"/>
    </source>
</evidence>
<comment type="caution">
    <text evidence="3">The sequence shown here is derived from an EMBL/GenBank/DDBJ whole genome shotgun (WGS) entry which is preliminary data.</text>
</comment>
<dbReference type="PANTHER" id="PTHR35401">
    <property type="entry name" value="COPG FAMILY HELIX-TURN-HELIX PROTEIN-RELATED-RELATED"/>
    <property type="match status" value="1"/>
</dbReference>
<dbReference type="EMBL" id="JBHFNS010000017">
    <property type="protein sequence ID" value="MFB2934140.1"/>
    <property type="molecule type" value="Genomic_DNA"/>
</dbReference>
<dbReference type="RefSeq" id="WP_413255669.1">
    <property type="nucleotide sequence ID" value="NZ_JBHFNS010000017.1"/>
</dbReference>
<dbReference type="Proteomes" id="UP001576776">
    <property type="component" value="Unassembled WGS sequence"/>
</dbReference>
<evidence type="ECO:0000256" key="2">
    <source>
        <dbReference type="ARBA" id="ARBA00049988"/>
    </source>
</evidence>
<dbReference type="Gene3D" id="1.20.5.780">
    <property type="entry name" value="Single helix bin"/>
    <property type="match status" value="1"/>
</dbReference>